<accession>A0A8B0STD6</accession>
<evidence type="ECO:0000313" key="4">
    <source>
        <dbReference type="Proteomes" id="UP000664466"/>
    </source>
</evidence>
<gene>
    <name evidence="3" type="ORF">J1836_007615</name>
    <name evidence="2" type="ORF">J1836_05210</name>
</gene>
<reference evidence="2 4" key="1">
    <citation type="submission" date="2021-03" db="EMBL/GenBank/DDBJ databases">
        <title>Draft genome and methylome analysis of Thiotrix fructosivoruns ATCC 49748.</title>
        <authorList>
            <person name="Fomenkov A."/>
            <person name="Grabovich M.Y."/>
            <person name="Roberts R.J."/>
        </authorList>
    </citation>
    <scope>NUCLEOTIDE SEQUENCE [LARGE SCALE GENOMIC DNA]</scope>
    <source>
        <strain evidence="2 4">ATCC 49748</strain>
    </source>
</reference>
<dbReference type="RefSeq" id="WP_207250025.1">
    <property type="nucleotide sequence ID" value="NZ_JAFMPM010000006.1"/>
</dbReference>
<evidence type="ECO:0000313" key="2">
    <source>
        <dbReference type="EMBL" id="MBO0612332.1"/>
    </source>
</evidence>
<sequence length="176" mass="19736">MTTKIKFPAEEVREHIKKIEKVIEKQKQENKEVNFTAVTPEEIEEKLRRVDSPMIISQGWGSTMPGGTINYNLGIYNPDPTQAIWLFAHVWVGSGNIDPVVGTFLLNVDNRFPRLTMPSFSGLTLAAGASATLNFTLKVPATVEKTNYIGNSCLMRFNWHDVGAYLDRGVFVFKVS</sequence>
<name>A0A8B0STD6_9GAMM</name>
<protein>
    <submittedName>
        <fullName evidence="3">Uncharacterized protein</fullName>
    </submittedName>
</protein>
<evidence type="ECO:0000313" key="3">
    <source>
        <dbReference type="EMBL" id="QTX12182.1"/>
    </source>
</evidence>
<reference evidence="3" key="2">
    <citation type="submission" date="2021-04" db="EMBL/GenBank/DDBJ databases">
        <title>Complete Genome and methylome analysis of Thiothrix fructosivorans ATCC 49748.</title>
        <authorList>
            <person name="Fomenkov A."/>
            <person name="Sun L."/>
            <person name="Vincze T."/>
            <person name="Grabovich M.Y."/>
            <person name="Roberts R.J."/>
        </authorList>
    </citation>
    <scope>NUCLEOTIDE SEQUENCE</scope>
    <source>
        <strain evidence="3">ATCC 49748</strain>
    </source>
</reference>
<dbReference type="EMBL" id="CP072748">
    <property type="protein sequence ID" value="QTX12182.1"/>
    <property type="molecule type" value="Genomic_DNA"/>
</dbReference>
<keyword evidence="4" id="KW-1185">Reference proteome</keyword>
<proteinExistence type="predicted"/>
<evidence type="ECO:0000256" key="1">
    <source>
        <dbReference type="SAM" id="Coils"/>
    </source>
</evidence>
<dbReference type="Proteomes" id="UP000664466">
    <property type="component" value="Unassembled WGS sequence"/>
</dbReference>
<organism evidence="3">
    <name type="scientific">Thiothrix fructosivorans</name>
    <dbReference type="NCBI Taxonomy" id="111770"/>
    <lineage>
        <taxon>Bacteria</taxon>
        <taxon>Pseudomonadati</taxon>
        <taxon>Pseudomonadota</taxon>
        <taxon>Gammaproteobacteria</taxon>
        <taxon>Thiotrichales</taxon>
        <taxon>Thiotrichaceae</taxon>
        <taxon>Thiothrix</taxon>
    </lineage>
</organism>
<dbReference type="AlphaFoldDB" id="A0A8B0STD6"/>
<dbReference type="EMBL" id="JAFMPM010000006">
    <property type="protein sequence ID" value="MBO0612332.1"/>
    <property type="molecule type" value="Genomic_DNA"/>
</dbReference>
<keyword evidence="1" id="KW-0175">Coiled coil</keyword>
<feature type="coiled-coil region" evidence="1">
    <location>
        <begin position="9"/>
        <end position="36"/>
    </location>
</feature>